<dbReference type="RefSeq" id="WP_218253805.1">
    <property type="nucleotide sequence ID" value="NZ_JABXWD010000484.1"/>
</dbReference>
<dbReference type="Proteomes" id="UP001196980">
    <property type="component" value="Unassembled WGS sequence"/>
</dbReference>
<evidence type="ECO:0000313" key="2">
    <source>
        <dbReference type="Proteomes" id="UP001196980"/>
    </source>
</evidence>
<sequence length="123" mass="14302">MAIKIDPRWVELQSRGYNLRDMDGDVGVALYYKEAYINSGYNQTKVDMSEIIMDAQEHWQEITESVGGPRHCRNCAHWHYTAEFRGNCWLRRWDNDKYSQDAAPSEMGCKEYADRCVAVAQEG</sequence>
<organism evidence="1 2">
    <name type="scientific">Candidatus Magnetobacterium casense</name>
    <dbReference type="NCBI Taxonomy" id="1455061"/>
    <lineage>
        <taxon>Bacteria</taxon>
        <taxon>Pseudomonadati</taxon>
        <taxon>Nitrospirota</taxon>
        <taxon>Thermodesulfovibrionia</taxon>
        <taxon>Thermodesulfovibrionales</taxon>
        <taxon>Candidatus Magnetobacteriaceae</taxon>
        <taxon>Candidatus Magnetobacterium</taxon>
    </lineage>
</organism>
<dbReference type="EMBL" id="JABXWD010000484">
    <property type="protein sequence ID" value="MBV6343203.1"/>
    <property type="molecule type" value="Genomic_DNA"/>
</dbReference>
<name>A0ABS6S483_9BACT</name>
<reference evidence="1 2" key="1">
    <citation type="journal article" date="2020" name="J Geophys Res Biogeosci">
        <title>Magnetotaxis as an Adaptation to Enable Bacterial Shuttling of Microbial Sulfur and Sulfur Cycling Across Aquatic Oxic#Anoxic Interfaces.</title>
        <authorList>
            <person name="Li J."/>
            <person name="Liu P."/>
            <person name="Wang J."/>
            <person name="Roberts A.P."/>
            <person name="Pan Y."/>
        </authorList>
    </citation>
    <scope>NUCLEOTIDE SEQUENCE [LARGE SCALE GENOMIC DNA]</scope>
    <source>
        <strain evidence="1 2">MYR-1_YQ</strain>
    </source>
</reference>
<gene>
    <name evidence="1" type="ORF">HWQ67_16610</name>
</gene>
<evidence type="ECO:0000313" key="1">
    <source>
        <dbReference type="EMBL" id="MBV6343203.1"/>
    </source>
</evidence>
<accession>A0ABS6S483</accession>
<protein>
    <submittedName>
        <fullName evidence="1">Uncharacterized protein</fullName>
    </submittedName>
</protein>
<keyword evidence="2" id="KW-1185">Reference proteome</keyword>
<proteinExistence type="predicted"/>
<comment type="caution">
    <text evidence="1">The sequence shown here is derived from an EMBL/GenBank/DDBJ whole genome shotgun (WGS) entry which is preliminary data.</text>
</comment>